<evidence type="ECO:0000256" key="7">
    <source>
        <dbReference type="ARBA" id="ARBA00022840"/>
    </source>
</evidence>
<dbReference type="SUPFAM" id="SSF52540">
    <property type="entry name" value="P-loop containing nucleoside triphosphate hydrolases"/>
    <property type="match status" value="1"/>
</dbReference>
<keyword evidence="3" id="KW-0227">DNA damage</keyword>
<keyword evidence="4 10" id="KW-0378">Hydrolase</keyword>
<sequence length="142" mass="16854">MLRVYHSNRLDVLEALMEFIVERERLDDPFEPEMILVQSTGMAQWLQMTLSQKFGIAANIDFPLPASFIWDMFVRVLPEIPKESAFNKQSMSWKLMTLLPQLLEREDFTLLRHYLTDDSDKRKLFQLSSKAADLFDQYLVYR</sequence>
<keyword evidence="8" id="KW-0238">DNA-binding</keyword>
<dbReference type="GO" id="GO:0003677">
    <property type="term" value="F:DNA binding"/>
    <property type="evidence" value="ECO:0007669"/>
    <property type="project" value="UniProtKB-KW"/>
</dbReference>
<organism evidence="10 11">
    <name type="scientific">Escherichia coli</name>
    <dbReference type="NCBI Taxonomy" id="562"/>
    <lineage>
        <taxon>Bacteria</taxon>
        <taxon>Pseudomonadati</taxon>
        <taxon>Pseudomonadota</taxon>
        <taxon>Gammaproteobacteria</taxon>
        <taxon>Enterobacterales</taxon>
        <taxon>Enterobacteriaceae</taxon>
        <taxon>Escherichia</taxon>
    </lineage>
</organism>
<keyword evidence="7" id="KW-0067">ATP-binding</keyword>
<evidence type="ECO:0000256" key="3">
    <source>
        <dbReference type="ARBA" id="ARBA00022763"/>
    </source>
</evidence>
<keyword evidence="5" id="KW-0347">Helicase</keyword>
<keyword evidence="9" id="KW-0234">DNA repair</keyword>
<evidence type="ECO:0000313" key="11">
    <source>
        <dbReference type="Proteomes" id="UP000460875"/>
    </source>
</evidence>
<dbReference type="EC" id="3.1.11.5" evidence="10"/>
<comment type="caution">
    <text evidence="10">The sequence shown here is derived from an EMBL/GenBank/DDBJ whole genome shotgun (WGS) entry which is preliminary data.</text>
</comment>
<evidence type="ECO:0000256" key="2">
    <source>
        <dbReference type="ARBA" id="ARBA00022741"/>
    </source>
</evidence>
<dbReference type="GO" id="GO:0008854">
    <property type="term" value="F:exodeoxyribonuclease V activity"/>
    <property type="evidence" value="ECO:0007669"/>
    <property type="project" value="UniProtKB-EC"/>
</dbReference>
<evidence type="ECO:0000256" key="5">
    <source>
        <dbReference type="ARBA" id="ARBA00022806"/>
    </source>
</evidence>
<dbReference type="AlphaFoldDB" id="A0A8T5ZHP2"/>
<dbReference type="GO" id="GO:0004386">
    <property type="term" value="F:helicase activity"/>
    <property type="evidence" value="ECO:0007669"/>
    <property type="project" value="UniProtKB-KW"/>
</dbReference>
<dbReference type="InterPro" id="IPR027417">
    <property type="entry name" value="P-loop_NTPase"/>
</dbReference>
<dbReference type="Proteomes" id="UP000460875">
    <property type="component" value="Unassembled WGS sequence"/>
</dbReference>
<evidence type="ECO:0000256" key="1">
    <source>
        <dbReference type="ARBA" id="ARBA00022722"/>
    </source>
</evidence>
<protein>
    <submittedName>
        <fullName evidence="10">Exonuclease V subunit gamma</fullName>
        <ecNumber evidence="10">3.1.11.5</ecNumber>
    </submittedName>
</protein>
<name>A0A8T5ZHP2_ECOLX</name>
<keyword evidence="2" id="KW-0547">Nucleotide-binding</keyword>
<evidence type="ECO:0000256" key="9">
    <source>
        <dbReference type="ARBA" id="ARBA00023204"/>
    </source>
</evidence>
<proteinExistence type="predicted"/>
<dbReference type="PANTHER" id="PTHR30591">
    <property type="entry name" value="RECBCD ENZYME SUBUNIT RECC"/>
    <property type="match status" value="1"/>
</dbReference>
<reference evidence="10 11" key="1">
    <citation type="submission" date="2019-12" db="EMBL/GenBank/DDBJ databases">
        <title>Enteriobacteria Tanzani isolates_8377-8380.</title>
        <authorList>
            <person name="Subbiah M."/>
            <person name="Call D."/>
        </authorList>
    </citation>
    <scope>NUCLEOTIDE SEQUENCE [LARGE SCALE GENOMIC DNA]</scope>
    <source>
        <strain evidence="10 11">8379wE2</strain>
    </source>
</reference>
<dbReference type="Gene3D" id="3.40.50.10930">
    <property type="match status" value="1"/>
</dbReference>
<dbReference type="PANTHER" id="PTHR30591:SF1">
    <property type="entry name" value="RECBCD ENZYME SUBUNIT RECC"/>
    <property type="match status" value="1"/>
</dbReference>
<dbReference type="GO" id="GO:0006310">
    <property type="term" value="P:DNA recombination"/>
    <property type="evidence" value="ECO:0007669"/>
    <property type="project" value="TreeGrafter"/>
</dbReference>
<dbReference type="Pfam" id="PF04257">
    <property type="entry name" value="Exonuc_V_gamma"/>
    <property type="match status" value="1"/>
</dbReference>
<feature type="non-terminal residue" evidence="10">
    <location>
        <position position="142"/>
    </location>
</feature>
<keyword evidence="6 10" id="KW-0269">Exonuclease</keyword>
<gene>
    <name evidence="10" type="primary">recC</name>
    <name evidence="10" type="ORF">GP975_23765</name>
</gene>
<evidence type="ECO:0000256" key="8">
    <source>
        <dbReference type="ARBA" id="ARBA00023125"/>
    </source>
</evidence>
<evidence type="ECO:0000256" key="4">
    <source>
        <dbReference type="ARBA" id="ARBA00022801"/>
    </source>
</evidence>
<evidence type="ECO:0000256" key="6">
    <source>
        <dbReference type="ARBA" id="ARBA00022839"/>
    </source>
</evidence>
<keyword evidence="1" id="KW-0540">Nuclease</keyword>
<dbReference type="GO" id="GO:0005524">
    <property type="term" value="F:ATP binding"/>
    <property type="evidence" value="ECO:0007669"/>
    <property type="project" value="UniProtKB-KW"/>
</dbReference>
<evidence type="ECO:0000313" key="10">
    <source>
        <dbReference type="EMBL" id="MWR41011.1"/>
    </source>
</evidence>
<accession>A0A8T5ZHP2</accession>
<dbReference type="GO" id="GO:0006281">
    <property type="term" value="P:DNA repair"/>
    <property type="evidence" value="ECO:0007669"/>
    <property type="project" value="UniProtKB-KW"/>
</dbReference>
<dbReference type="EMBL" id="WTQT01000851">
    <property type="protein sequence ID" value="MWR41011.1"/>
    <property type="molecule type" value="Genomic_DNA"/>
</dbReference>